<keyword evidence="9" id="KW-1185">Reference proteome</keyword>
<dbReference type="Pfam" id="PF00505">
    <property type="entry name" value="HMG_box"/>
    <property type="match status" value="1"/>
</dbReference>
<dbReference type="GO" id="GO:0000122">
    <property type="term" value="P:negative regulation of transcription by RNA polymerase II"/>
    <property type="evidence" value="ECO:0007669"/>
    <property type="project" value="TreeGrafter"/>
</dbReference>
<dbReference type="GO" id="GO:0001228">
    <property type="term" value="F:DNA-binding transcription activator activity, RNA polymerase II-specific"/>
    <property type="evidence" value="ECO:0007669"/>
    <property type="project" value="TreeGrafter"/>
</dbReference>
<dbReference type="OrthoDB" id="6247875at2759"/>
<dbReference type="GO" id="GO:0030182">
    <property type="term" value="P:neuron differentiation"/>
    <property type="evidence" value="ECO:0007669"/>
    <property type="project" value="TreeGrafter"/>
</dbReference>
<dbReference type="InterPro" id="IPR050140">
    <property type="entry name" value="SRY-related_HMG-box_TF-like"/>
</dbReference>
<dbReference type="GO" id="GO:0000978">
    <property type="term" value="F:RNA polymerase II cis-regulatory region sequence-specific DNA binding"/>
    <property type="evidence" value="ECO:0007669"/>
    <property type="project" value="TreeGrafter"/>
</dbReference>
<feature type="domain" description="HMG box" evidence="7">
    <location>
        <begin position="36"/>
        <end position="104"/>
    </location>
</feature>
<dbReference type="GO" id="GO:0005634">
    <property type="term" value="C:nucleus"/>
    <property type="evidence" value="ECO:0007669"/>
    <property type="project" value="UniProtKB-UniRule"/>
</dbReference>
<dbReference type="PANTHER" id="PTHR10270:SF323">
    <property type="entry name" value="TRANSCRIPTION FACTOR SOX-14-RELATED"/>
    <property type="match status" value="1"/>
</dbReference>
<gene>
    <name evidence="8" type="ORF">CHIRRI_LOCUS2160</name>
</gene>
<dbReference type="PROSITE" id="PS50118">
    <property type="entry name" value="HMG_BOX_2"/>
    <property type="match status" value="1"/>
</dbReference>
<feature type="compositionally biased region" description="Low complexity" evidence="6">
    <location>
        <begin position="115"/>
        <end position="126"/>
    </location>
</feature>
<dbReference type="GO" id="GO:0007420">
    <property type="term" value="P:brain development"/>
    <property type="evidence" value="ECO:0007669"/>
    <property type="project" value="TreeGrafter"/>
</dbReference>
<keyword evidence="3" id="KW-0804">Transcription</keyword>
<evidence type="ECO:0000256" key="3">
    <source>
        <dbReference type="ARBA" id="ARBA00023163"/>
    </source>
</evidence>
<feature type="compositionally biased region" description="Basic residues" evidence="6">
    <location>
        <begin position="131"/>
        <end position="143"/>
    </location>
</feature>
<dbReference type="PANTHER" id="PTHR10270">
    <property type="entry name" value="SOX TRANSCRIPTION FACTOR"/>
    <property type="match status" value="1"/>
</dbReference>
<dbReference type="CDD" id="cd22029">
    <property type="entry name" value="HMG-box_SoxC"/>
    <property type="match status" value="1"/>
</dbReference>
<keyword evidence="2 5" id="KW-0238">DNA-binding</keyword>
<sequence length="409" mass="46833">METHKLPLFGSQLIDLNSKTPYSDATQTKKHNPGHIKRPMNPFMVWSQIERRKICEVTPDMHNAVISKSLGVRWKSLSEEQKQPFVEEAERLRKLHSQEYPDYKYRPKKKQSVVPKPLSTSKSESPSSPPRNHRKRPREKHMKSNSIDRKNKKSRSRFTENSLSLDASDCEYKNSEHQTPRSLSYSLSASDILPNSPESATLYDAFVDQNNTKVEFYETDLFNSTTDLNELGSDENSRNFSTSNMFFDDNDTMTTNSQHNVQNSNLQYANMITNAPIVFANDLNESDPTDCKSYINVDSNLNFSTTTSAQPLSIIQQNDNDESSGEQKLAMYTYKFDHNYGDFNMIDSEFPQNNNLTQSDCNKTLTTSYQLENCDIGPIDFDINSSHLEFISDCSDLLSDFGISQNFII</sequence>
<accession>A0A9N9WN36</accession>
<evidence type="ECO:0000256" key="1">
    <source>
        <dbReference type="ARBA" id="ARBA00023015"/>
    </source>
</evidence>
<evidence type="ECO:0000259" key="7">
    <source>
        <dbReference type="PROSITE" id="PS50118"/>
    </source>
</evidence>
<dbReference type="Proteomes" id="UP001153620">
    <property type="component" value="Chromosome 1"/>
</dbReference>
<evidence type="ECO:0000256" key="5">
    <source>
        <dbReference type="PROSITE-ProRule" id="PRU00267"/>
    </source>
</evidence>
<reference evidence="8" key="1">
    <citation type="submission" date="2022-01" db="EMBL/GenBank/DDBJ databases">
        <authorList>
            <person name="King R."/>
        </authorList>
    </citation>
    <scope>NUCLEOTIDE SEQUENCE</scope>
</reference>
<keyword evidence="4 5" id="KW-0539">Nucleus</keyword>
<name>A0A9N9WN36_9DIPT</name>
<dbReference type="InterPro" id="IPR036910">
    <property type="entry name" value="HMG_box_dom_sf"/>
</dbReference>
<dbReference type="FunFam" id="1.10.30.10:FF:000003">
    <property type="entry name" value="Putative transcription factor SOX-6"/>
    <property type="match status" value="1"/>
</dbReference>
<reference evidence="8" key="2">
    <citation type="submission" date="2022-10" db="EMBL/GenBank/DDBJ databases">
        <authorList>
            <consortium name="ENA_rothamsted_submissions"/>
            <consortium name="culmorum"/>
            <person name="King R."/>
        </authorList>
    </citation>
    <scope>NUCLEOTIDE SEQUENCE</scope>
</reference>
<proteinExistence type="predicted"/>
<dbReference type="EMBL" id="OU895877">
    <property type="protein sequence ID" value="CAG9799188.1"/>
    <property type="molecule type" value="Genomic_DNA"/>
</dbReference>
<evidence type="ECO:0000313" key="9">
    <source>
        <dbReference type="Proteomes" id="UP001153620"/>
    </source>
</evidence>
<dbReference type="SUPFAM" id="SSF47095">
    <property type="entry name" value="HMG-box"/>
    <property type="match status" value="1"/>
</dbReference>
<dbReference type="SMART" id="SM00398">
    <property type="entry name" value="HMG"/>
    <property type="match status" value="1"/>
</dbReference>
<organism evidence="8 9">
    <name type="scientific">Chironomus riparius</name>
    <dbReference type="NCBI Taxonomy" id="315576"/>
    <lineage>
        <taxon>Eukaryota</taxon>
        <taxon>Metazoa</taxon>
        <taxon>Ecdysozoa</taxon>
        <taxon>Arthropoda</taxon>
        <taxon>Hexapoda</taxon>
        <taxon>Insecta</taxon>
        <taxon>Pterygota</taxon>
        <taxon>Neoptera</taxon>
        <taxon>Endopterygota</taxon>
        <taxon>Diptera</taxon>
        <taxon>Nematocera</taxon>
        <taxon>Chironomoidea</taxon>
        <taxon>Chironomidae</taxon>
        <taxon>Chironominae</taxon>
        <taxon>Chironomus</taxon>
    </lineage>
</organism>
<feature type="region of interest" description="Disordered" evidence="6">
    <location>
        <begin position="98"/>
        <end position="161"/>
    </location>
</feature>
<evidence type="ECO:0000256" key="6">
    <source>
        <dbReference type="SAM" id="MobiDB-lite"/>
    </source>
</evidence>
<keyword evidence="1" id="KW-0805">Transcription regulation</keyword>
<protein>
    <recommendedName>
        <fullName evidence="7">HMG box domain-containing protein</fullName>
    </recommendedName>
</protein>
<feature type="DNA-binding region" description="HMG box" evidence="5">
    <location>
        <begin position="36"/>
        <end position="104"/>
    </location>
</feature>
<evidence type="ECO:0000256" key="4">
    <source>
        <dbReference type="ARBA" id="ARBA00023242"/>
    </source>
</evidence>
<dbReference type="Gene3D" id="1.10.30.10">
    <property type="entry name" value="High mobility group box domain"/>
    <property type="match status" value="1"/>
</dbReference>
<dbReference type="InterPro" id="IPR009071">
    <property type="entry name" value="HMG_box_dom"/>
</dbReference>
<evidence type="ECO:0000256" key="2">
    <source>
        <dbReference type="ARBA" id="ARBA00023125"/>
    </source>
</evidence>
<evidence type="ECO:0000313" key="8">
    <source>
        <dbReference type="EMBL" id="CAG9799188.1"/>
    </source>
</evidence>
<dbReference type="AlphaFoldDB" id="A0A9N9WN36"/>